<evidence type="ECO:0000313" key="2">
    <source>
        <dbReference type="Proteomes" id="UP001433508"/>
    </source>
</evidence>
<protein>
    <submittedName>
        <fullName evidence="1">Uncharacterized protein</fullName>
    </submittedName>
</protein>
<keyword evidence="2" id="KW-1185">Reference proteome</keyword>
<gene>
    <name evidence="1" type="ORF">V1525DRAFT_422804</name>
</gene>
<name>A0ACC3SQB0_LIPKO</name>
<dbReference type="EMBL" id="MU971579">
    <property type="protein sequence ID" value="KAK9233822.1"/>
    <property type="molecule type" value="Genomic_DNA"/>
</dbReference>
<sequence length="341" mass="38395">MEGKKKTSIEAVQRAILPKTTLALEKPASHPRISFESEQEGFCFRHFCNATSSLLSGPFKSLLWRELTPQACEVNPSIRHAVVAIASLDIISGQCGSNSLVPTEDRMNEEQTQKYHRFALQQYSKALQYMLTATTQGSQDVRTALLTCLVIICFEVFYGDLDSALAQLQAGLGLLNTWSDGISSNETKDTAACPRKIEPCTVEDEIILTYARLDINDKLLCDPRHTRKYSTSIDSALGDTLLPQFFTTVEESRIYLGIIHGRIHGFYKSYSPETFIHEHYMLSDVPTIGAEFLQARDQTERDDIITSLIEWNITFDPILQLVRISPDTPDFCAAMTLQRRK</sequence>
<evidence type="ECO:0000313" key="1">
    <source>
        <dbReference type="EMBL" id="KAK9233822.1"/>
    </source>
</evidence>
<organism evidence="1 2">
    <name type="scientific">Lipomyces kononenkoae</name>
    <name type="common">Yeast</name>
    <dbReference type="NCBI Taxonomy" id="34357"/>
    <lineage>
        <taxon>Eukaryota</taxon>
        <taxon>Fungi</taxon>
        <taxon>Dikarya</taxon>
        <taxon>Ascomycota</taxon>
        <taxon>Saccharomycotina</taxon>
        <taxon>Lipomycetes</taxon>
        <taxon>Lipomycetales</taxon>
        <taxon>Lipomycetaceae</taxon>
        <taxon>Lipomyces</taxon>
    </lineage>
</organism>
<accession>A0ACC3SQB0</accession>
<dbReference type="Proteomes" id="UP001433508">
    <property type="component" value="Unassembled WGS sequence"/>
</dbReference>
<proteinExistence type="predicted"/>
<comment type="caution">
    <text evidence="1">The sequence shown here is derived from an EMBL/GenBank/DDBJ whole genome shotgun (WGS) entry which is preliminary data.</text>
</comment>
<reference evidence="2" key="1">
    <citation type="journal article" date="2024" name="Front. Bioeng. Biotechnol.">
        <title>Genome-scale model development and genomic sequencing of the oleaginous clade Lipomyces.</title>
        <authorList>
            <person name="Czajka J.J."/>
            <person name="Han Y."/>
            <person name="Kim J."/>
            <person name="Mondo S.J."/>
            <person name="Hofstad B.A."/>
            <person name="Robles A."/>
            <person name="Haridas S."/>
            <person name="Riley R."/>
            <person name="LaButti K."/>
            <person name="Pangilinan J."/>
            <person name="Andreopoulos W."/>
            <person name="Lipzen A."/>
            <person name="Yan J."/>
            <person name="Wang M."/>
            <person name="Ng V."/>
            <person name="Grigoriev I.V."/>
            <person name="Spatafora J.W."/>
            <person name="Magnuson J.K."/>
            <person name="Baker S.E."/>
            <person name="Pomraning K.R."/>
        </authorList>
    </citation>
    <scope>NUCLEOTIDE SEQUENCE [LARGE SCALE GENOMIC DNA]</scope>
    <source>
        <strain evidence="2">CBS 7786</strain>
    </source>
</reference>